<dbReference type="Gene3D" id="3.40.1190.20">
    <property type="match status" value="1"/>
</dbReference>
<protein>
    <submittedName>
        <fullName evidence="4">D-glycero-beta-D-manno-heptose-7-phosphate kinase</fullName>
    </submittedName>
</protein>
<dbReference type="SUPFAM" id="SSF53613">
    <property type="entry name" value="Ribokinase-like"/>
    <property type="match status" value="1"/>
</dbReference>
<dbReference type="InterPro" id="IPR029056">
    <property type="entry name" value="Ribokinase-like"/>
</dbReference>
<dbReference type="GO" id="GO:0033785">
    <property type="term" value="F:heptose 7-phosphate kinase activity"/>
    <property type="evidence" value="ECO:0007669"/>
    <property type="project" value="TreeGrafter"/>
</dbReference>
<dbReference type="InterPro" id="IPR011611">
    <property type="entry name" value="PfkB_dom"/>
</dbReference>
<dbReference type="Proteomes" id="UP000242288">
    <property type="component" value="Unassembled WGS sequence"/>
</dbReference>
<keyword evidence="1" id="KW-0808">Transferase</keyword>
<gene>
    <name evidence="4" type="primary">rfaE1</name>
    <name evidence="4" type="ORF">C0186_04165</name>
</gene>
<dbReference type="PROSITE" id="PS00583">
    <property type="entry name" value="PFKB_KINASES_1"/>
    <property type="match status" value="1"/>
</dbReference>
<dbReference type="PANTHER" id="PTHR46969:SF1">
    <property type="entry name" value="BIFUNCTIONAL PROTEIN HLDE"/>
    <property type="match status" value="1"/>
</dbReference>
<dbReference type="NCBIfam" id="TIGR02198">
    <property type="entry name" value="rfaE_dom_I"/>
    <property type="match status" value="1"/>
</dbReference>
<dbReference type="FunFam" id="3.40.1190.20:FF:000002">
    <property type="entry name" value="Bifunctional protein HldE"/>
    <property type="match status" value="1"/>
</dbReference>
<comment type="caution">
    <text evidence="4">The sequence shown here is derived from an EMBL/GenBank/DDBJ whole genome shotgun (WGS) entry which is preliminary data.</text>
</comment>
<dbReference type="Pfam" id="PF00294">
    <property type="entry name" value="PfkB"/>
    <property type="match status" value="1"/>
</dbReference>
<evidence type="ECO:0000313" key="5">
    <source>
        <dbReference type="Proteomes" id="UP000242288"/>
    </source>
</evidence>
<organism evidence="4 5">
    <name type="scientific">Thermodesulfovibrio aggregans</name>
    <dbReference type="NCBI Taxonomy" id="86166"/>
    <lineage>
        <taxon>Bacteria</taxon>
        <taxon>Pseudomonadati</taxon>
        <taxon>Nitrospirota</taxon>
        <taxon>Thermodesulfovibrionia</taxon>
        <taxon>Thermodesulfovibrionales</taxon>
        <taxon>Thermodesulfovibrionaceae</taxon>
        <taxon>Thermodesulfovibrio</taxon>
    </lineage>
</organism>
<dbReference type="PANTHER" id="PTHR46969">
    <property type="entry name" value="BIFUNCTIONAL PROTEIN HLDE"/>
    <property type="match status" value="1"/>
</dbReference>
<feature type="domain" description="Carbohydrate kinase PfkB" evidence="3">
    <location>
        <begin position="16"/>
        <end position="316"/>
    </location>
</feature>
<name>A0A2J6WL80_9BACT</name>
<keyword evidence="2 4" id="KW-0418">Kinase</keyword>
<dbReference type="InterPro" id="IPR002173">
    <property type="entry name" value="Carboh/pur_kinase_PfkB_CS"/>
</dbReference>
<dbReference type="InterPro" id="IPR011913">
    <property type="entry name" value="RfaE_dom_I"/>
</dbReference>
<dbReference type="AlphaFoldDB" id="A0A2J6WL80"/>
<evidence type="ECO:0000256" key="2">
    <source>
        <dbReference type="ARBA" id="ARBA00022777"/>
    </source>
</evidence>
<evidence type="ECO:0000259" key="3">
    <source>
        <dbReference type="Pfam" id="PF00294"/>
    </source>
</evidence>
<dbReference type="GO" id="GO:0033786">
    <property type="term" value="F:heptose-1-phosphate adenylyltransferase activity"/>
    <property type="evidence" value="ECO:0007669"/>
    <property type="project" value="TreeGrafter"/>
</dbReference>
<evidence type="ECO:0000313" key="4">
    <source>
        <dbReference type="EMBL" id="PMP71115.1"/>
    </source>
</evidence>
<dbReference type="GO" id="GO:0005829">
    <property type="term" value="C:cytosol"/>
    <property type="evidence" value="ECO:0007669"/>
    <property type="project" value="TreeGrafter"/>
</dbReference>
<proteinExistence type="predicted"/>
<accession>A0A2J6WL80</accession>
<sequence>MTRAKAEQFLKKFKDKKILVIGDIILDRYIFGKVSRISPEAPVPVVEVTEESYRLGGAANVANNIIALGGKAYVSGIIGKGFAGKIVKDLLEEKGIEVDYLFEDARKTTVKTRIIAGNQQIVRFDIEDTRRLQGKAKETFLSMIKNALIDFDAVIVSDYKKGVVFEELFRLLINHKKKNGNFVAVDPKIGHFRFYKHVSLITPNLAEASHGAEIEIKDEKTLIKAGFNLLKKLACDSVLITRGEEGMSLFEKKDSEVVVTHLPTVAKKVFDVTGAGDTVIATITLAHVAGADLVSAAKIANVAAGIVVGKVGTATATVEEILEILKTHPYA</sequence>
<dbReference type="CDD" id="cd01172">
    <property type="entry name" value="RfaE_like"/>
    <property type="match status" value="1"/>
</dbReference>
<evidence type="ECO:0000256" key="1">
    <source>
        <dbReference type="ARBA" id="ARBA00022679"/>
    </source>
</evidence>
<reference evidence="4 5" key="1">
    <citation type="submission" date="2018-01" db="EMBL/GenBank/DDBJ databases">
        <title>Metagenomic assembled genomes from two thermal pools in the Uzon Caldera, Kamchatka, Russia.</title>
        <authorList>
            <person name="Wilkins L."/>
            <person name="Ettinger C."/>
        </authorList>
    </citation>
    <scope>NUCLEOTIDE SEQUENCE [LARGE SCALE GENOMIC DNA]</scope>
    <source>
        <strain evidence="4">ZAV-04</strain>
    </source>
</reference>
<dbReference type="EMBL" id="PNIO01000034">
    <property type="protein sequence ID" value="PMP71115.1"/>
    <property type="molecule type" value="Genomic_DNA"/>
</dbReference>
<dbReference type="GO" id="GO:0016773">
    <property type="term" value="F:phosphotransferase activity, alcohol group as acceptor"/>
    <property type="evidence" value="ECO:0007669"/>
    <property type="project" value="InterPro"/>
</dbReference>